<keyword evidence="6" id="KW-0732">Signal</keyword>
<evidence type="ECO:0000313" key="9">
    <source>
        <dbReference type="Proteomes" id="UP000501058"/>
    </source>
</evidence>
<keyword evidence="2 5" id="KW-0456">Lyase</keyword>
<dbReference type="CDD" id="cd00063">
    <property type="entry name" value="FN3"/>
    <property type="match status" value="1"/>
</dbReference>
<dbReference type="SUPFAM" id="SSF49265">
    <property type="entry name" value="Fibronectin type III"/>
    <property type="match status" value="1"/>
</dbReference>
<dbReference type="GO" id="GO:0005576">
    <property type="term" value="C:extracellular region"/>
    <property type="evidence" value="ECO:0007669"/>
    <property type="project" value="UniProtKB-SubCell"/>
</dbReference>
<evidence type="ECO:0000313" key="8">
    <source>
        <dbReference type="EMBL" id="QIK72537.1"/>
    </source>
</evidence>
<name>A0A6G7Y7E4_9ACTN</name>
<dbReference type="Pfam" id="PF00544">
    <property type="entry name" value="Pectate_lyase_4"/>
    <property type="match status" value="1"/>
</dbReference>
<feature type="chain" id="PRO_5026106421" description="Pectate lyase domain-containing protein" evidence="6">
    <location>
        <begin position="30"/>
        <end position="880"/>
    </location>
</feature>
<dbReference type="AlphaFoldDB" id="A0A6G7Y7E4"/>
<proteinExistence type="inferred from homology"/>
<dbReference type="PANTHER" id="PTHR31683:SF18">
    <property type="entry name" value="PECTATE LYASE 21-RELATED"/>
    <property type="match status" value="1"/>
</dbReference>
<keyword evidence="9" id="KW-1185">Reference proteome</keyword>
<dbReference type="Proteomes" id="UP000501058">
    <property type="component" value="Chromosome"/>
</dbReference>
<dbReference type="NCBIfam" id="TIGR02543">
    <property type="entry name" value="List_Bact_rpt"/>
    <property type="match status" value="1"/>
</dbReference>
<dbReference type="InterPro" id="IPR002022">
    <property type="entry name" value="Pec_lyase"/>
</dbReference>
<evidence type="ECO:0000259" key="7">
    <source>
        <dbReference type="SMART" id="SM00656"/>
    </source>
</evidence>
<dbReference type="InterPro" id="IPR012334">
    <property type="entry name" value="Pectin_lyas_fold"/>
</dbReference>
<dbReference type="InterPro" id="IPR013378">
    <property type="entry name" value="InlB-like_B-rpt"/>
</dbReference>
<evidence type="ECO:0000256" key="5">
    <source>
        <dbReference type="RuleBase" id="RU361173"/>
    </source>
</evidence>
<dbReference type="SUPFAM" id="SSF51126">
    <property type="entry name" value="Pectin lyase-like"/>
    <property type="match status" value="1"/>
</dbReference>
<protein>
    <recommendedName>
        <fullName evidence="7">Pectate lyase domain-containing protein</fullName>
    </recommendedName>
</protein>
<dbReference type="Pfam" id="PF09479">
    <property type="entry name" value="Flg_new"/>
    <property type="match status" value="1"/>
</dbReference>
<dbReference type="InterPro" id="IPR042229">
    <property type="entry name" value="Listeria/Bacterioides_rpt_sf"/>
</dbReference>
<gene>
    <name evidence="8" type="ORF">G7070_09965</name>
</gene>
<keyword evidence="5" id="KW-0119">Carbohydrate metabolism</keyword>
<dbReference type="InterPro" id="IPR036116">
    <property type="entry name" value="FN3_sf"/>
</dbReference>
<dbReference type="InterPro" id="IPR003961">
    <property type="entry name" value="FN3_dom"/>
</dbReference>
<dbReference type="GO" id="GO:0000272">
    <property type="term" value="P:polysaccharide catabolic process"/>
    <property type="evidence" value="ECO:0007669"/>
    <property type="project" value="UniProtKB-KW"/>
</dbReference>
<keyword evidence="3" id="KW-0326">Glycosidase</keyword>
<dbReference type="Gene3D" id="2.60.40.4270">
    <property type="entry name" value="Listeria-Bacteroides repeat domain"/>
    <property type="match status" value="1"/>
</dbReference>
<dbReference type="RefSeq" id="WP_166233611.1">
    <property type="nucleotide sequence ID" value="NZ_CP049865.1"/>
</dbReference>
<dbReference type="GO" id="GO:0016798">
    <property type="term" value="F:hydrolase activity, acting on glycosyl bonds"/>
    <property type="evidence" value="ECO:0007669"/>
    <property type="project" value="UniProtKB-KW"/>
</dbReference>
<evidence type="ECO:0000256" key="6">
    <source>
        <dbReference type="SAM" id="SignalP"/>
    </source>
</evidence>
<feature type="signal peptide" evidence="6">
    <location>
        <begin position="1"/>
        <end position="29"/>
    </location>
</feature>
<dbReference type="InterPro" id="IPR045032">
    <property type="entry name" value="PEL"/>
</dbReference>
<keyword evidence="5" id="KW-0964">Secreted</keyword>
<reference evidence="8 9" key="1">
    <citation type="submission" date="2020-03" db="EMBL/GenBank/DDBJ databases">
        <title>Propioniciclava sp. nov., isolated from Hydrophilus acuminatus.</title>
        <authorList>
            <person name="Hyun D.-W."/>
            <person name="Bae J.-W."/>
        </authorList>
    </citation>
    <scope>NUCLEOTIDE SEQUENCE [LARGE SCALE GENOMIC DNA]</scope>
    <source>
        <strain evidence="8 9">HDW11</strain>
    </source>
</reference>
<dbReference type="Gene3D" id="2.60.40.10">
    <property type="entry name" value="Immunoglobulins"/>
    <property type="match status" value="1"/>
</dbReference>
<dbReference type="InterPro" id="IPR013783">
    <property type="entry name" value="Ig-like_fold"/>
</dbReference>
<keyword evidence="4 5" id="KW-0624">Polysaccharide degradation</keyword>
<dbReference type="SMART" id="SM00656">
    <property type="entry name" value="Amb_all"/>
    <property type="match status" value="1"/>
</dbReference>
<keyword evidence="3" id="KW-0378">Hydrolase</keyword>
<feature type="domain" description="Pectate lyase" evidence="7">
    <location>
        <begin position="222"/>
        <end position="443"/>
    </location>
</feature>
<dbReference type="EMBL" id="CP049865">
    <property type="protein sequence ID" value="QIK72537.1"/>
    <property type="molecule type" value="Genomic_DNA"/>
</dbReference>
<evidence type="ECO:0000256" key="1">
    <source>
        <dbReference type="ARBA" id="ARBA00004196"/>
    </source>
</evidence>
<organism evidence="8 9">
    <name type="scientific">Propioniciclava coleopterorum</name>
    <dbReference type="NCBI Taxonomy" id="2714937"/>
    <lineage>
        <taxon>Bacteria</taxon>
        <taxon>Bacillati</taxon>
        <taxon>Actinomycetota</taxon>
        <taxon>Actinomycetes</taxon>
        <taxon>Propionibacteriales</taxon>
        <taxon>Propionibacteriaceae</taxon>
        <taxon>Propioniciclava</taxon>
    </lineage>
</organism>
<comment type="subcellular location">
    <subcellularLocation>
        <location evidence="1">Cell envelope</location>
    </subcellularLocation>
    <subcellularLocation>
        <location evidence="5">Secreted</location>
    </subcellularLocation>
</comment>
<evidence type="ECO:0000256" key="2">
    <source>
        <dbReference type="ARBA" id="ARBA00023239"/>
    </source>
</evidence>
<accession>A0A6G7Y7E4</accession>
<evidence type="ECO:0000256" key="4">
    <source>
        <dbReference type="ARBA" id="ARBA00023326"/>
    </source>
</evidence>
<dbReference type="KEGG" id="prv:G7070_09965"/>
<dbReference type="GO" id="GO:0030313">
    <property type="term" value="C:cell envelope"/>
    <property type="evidence" value="ECO:0007669"/>
    <property type="project" value="UniProtKB-SubCell"/>
</dbReference>
<dbReference type="InterPro" id="IPR011050">
    <property type="entry name" value="Pectin_lyase_fold/virulence"/>
</dbReference>
<comment type="similarity">
    <text evidence="5">Belongs to the polysaccharide lyase 1 family.</text>
</comment>
<dbReference type="Gene3D" id="2.160.20.10">
    <property type="entry name" value="Single-stranded right-handed beta-helix, Pectin lyase-like"/>
    <property type="match status" value="1"/>
</dbReference>
<sequence>MGVKRSLGILTSALLAVSMLPALATTARAAEAQASGGTWFESAHATWTGDAADYRVFVRTTGAFDWRDGSPITGWLASWEEADAELVREVDPARNTWRVDVPGLPRGGYDLQVRATDGATVLHTLSGLTTESFPRNGAAFVPSTQRVSDFPGTNAAAPNGATGGYLPDGRLDPAAVVRYVSHDTMATTLPADAFTAGRGGAADARTPLVIRFLGTVGSFDTVAATKAGAGAVVPPAATDSRMVAIGKGNGNVTVEGIGPDATLFGWGITTAGAHNVEFRNLNFDQWYDDAIYLDGGGTGTRGSNLWVHHNTLGYGQNKHLALGQDPDQAKGDGAVDISNHARNYTVGYNHFAGSSKAMLVGGGAGSISAHYGTIHHNWFQGSEERTPRVRNGRVHVFNNLYDHIQGHPYHNQLLDRNTGYGIGAGHNATIWAEGNVFDTVNFPFLRSRQGHARGSQTIDYEPGPGESATANAGFNHFFGDAPGFIVTREVATDGDFPADVSGFRRDSDLRPGLTEAALSDLREAALALQPNVLDAASRANFDPDLDIGVVVAAGSTTTNPAMTTNPPAQFDWSFRPNAGGVWPTGTDAQAAALRTEIETRSGALPAPAATQAPVAPSVTDVTINDEVRSAISDFIPAPGKVVVHEGTFTVVWADPDVTTTQYELQWDQGRGAWTSVADIPAGPRPTRFVTETMNQFATPETDSLLATASDPNGMYVFRIRALNAAGSSGWSEIFVVNGHRVSFDTGGGSPIDAVAVHDGATVERPADPTRPGHRFTGWSVDAACTAPYDFATPVTDDLTLHACWESPASVAPTAVVTRGSGSSNSLTITVTETYPSGAVVELTETVTIRNNAAGTYRVGQYRVFVDTKGNTQVREIRIVV</sequence>
<dbReference type="PANTHER" id="PTHR31683">
    <property type="entry name" value="PECTATE LYASE 18-RELATED"/>
    <property type="match status" value="1"/>
</dbReference>
<evidence type="ECO:0000256" key="3">
    <source>
        <dbReference type="ARBA" id="ARBA00023295"/>
    </source>
</evidence>
<dbReference type="GO" id="GO:0030570">
    <property type="term" value="F:pectate lyase activity"/>
    <property type="evidence" value="ECO:0007669"/>
    <property type="project" value="InterPro"/>
</dbReference>